<feature type="domain" description="6-phosphogluconate dehydrogenase NADP-binding" evidence="1">
    <location>
        <begin position="6"/>
        <end position="113"/>
    </location>
</feature>
<comment type="caution">
    <text evidence="3">The sequence shown here is derived from an EMBL/GenBank/DDBJ whole genome shotgun (WGS) entry which is preliminary data.</text>
</comment>
<dbReference type="SUPFAM" id="SSF48179">
    <property type="entry name" value="6-phosphogluconate dehydrogenase C-terminal domain-like"/>
    <property type="match status" value="1"/>
</dbReference>
<keyword evidence="4" id="KW-1185">Reference proteome</keyword>
<dbReference type="InterPro" id="IPR015814">
    <property type="entry name" value="Pgluconate_DH_NAD-bd_C"/>
</dbReference>
<dbReference type="InterPro" id="IPR008927">
    <property type="entry name" value="6-PGluconate_DH-like_C_sf"/>
</dbReference>
<evidence type="ECO:0000313" key="4">
    <source>
        <dbReference type="Proteomes" id="UP001603978"/>
    </source>
</evidence>
<dbReference type="InterPro" id="IPR013328">
    <property type="entry name" value="6PGD_dom2"/>
</dbReference>
<sequence length="274" mass="27802">MTVSLQVAVLGLGEAGSAISAGLVAAGAQVHGYDPAAGTPPGIVETGSEADAVRGADLVLSVNSAAAAEEALRNALPGVAPATLWADLNTAAPAVKRRLAEIADQAGFAFADVALMAPVPGRGLRTPMLASGRHAGRYAGLLTPLGARVDVLDGPAGLAAERKLLRSVFFKGLAAAVVEALRAGRAAGCEDWLRENIAGELAAADAATVQRLVDGTHRHAVRRAAEMRAATDMLTDLGVPPLITRATADLLRGTARSDPPLVLRKAERAAELGA</sequence>
<reference evidence="3 4" key="1">
    <citation type="submission" date="2024-10" db="EMBL/GenBank/DDBJ databases">
        <authorList>
            <person name="Topkara A.R."/>
            <person name="Saygin H."/>
        </authorList>
    </citation>
    <scope>NUCLEOTIDE SEQUENCE [LARGE SCALE GENOMIC DNA]</scope>
    <source>
        <strain evidence="3 4">M3C6</strain>
    </source>
</reference>
<dbReference type="EMBL" id="JBICRM010000016">
    <property type="protein sequence ID" value="MFG1706539.1"/>
    <property type="molecule type" value="Genomic_DNA"/>
</dbReference>
<name>A0ABW7AK51_9ACTN</name>
<gene>
    <name evidence="3" type="ORF">ACFLIM_25425</name>
</gene>
<protein>
    <submittedName>
        <fullName evidence="3">DUF1932 domain-containing protein</fullName>
    </submittedName>
</protein>
<dbReference type="Gene3D" id="3.40.50.720">
    <property type="entry name" value="NAD(P)-binding Rossmann-like Domain"/>
    <property type="match status" value="1"/>
</dbReference>
<evidence type="ECO:0000259" key="1">
    <source>
        <dbReference type="Pfam" id="PF03446"/>
    </source>
</evidence>
<dbReference type="SUPFAM" id="SSF51735">
    <property type="entry name" value="NAD(P)-binding Rossmann-fold domains"/>
    <property type="match status" value="1"/>
</dbReference>
<dbReference type="Proteomes" id="UP001603978">
    <property type="component" value="Unassembled WGS sequence"/>
</dbReference>
<dbReference type="Pfam" id="PF09130">
    <property type="entry name" value="DUF1932"/>
    <property type="match status" value="1"/>
</dbReference>
<feature type="domain" description="Phosphogluconate dehydrogenase NAD-binding putative C-terminal" evidence="2">
    <location>
        <begin position="186"/>
        <end position="252"/>
    </location>
</feature>
<evidence type="ECO:0000259" key="2">
    <source>
        <dbReference type="Pfam" id="PF09130"/>
    </source>
</evidence>
<organism evidence="3 4">
    <name type="scientific">Nonomuraea marmarensis</name>
    <dbReference type="NCBI Taxonomy" id="3351344"/>
    <lineage>
        <taxon>Bacteria</taxon>
        <taxon>Bacillati</taxon>
        <taxon>Actinomycetota</taxon>
        <taxon>Actinomycetes</taxon>
        <taxon>Streptosporangiales</taxon>
        <taxon>Streptosporangiaceae</taxon>
        <taxon>Nonomuraea</taxon>
    </lineage>
</organism>
<evidence type="ECO:0000313" key="3">
    <source>
        <dbReference type="EMBL" id="MFG1706539.1"/>
    </source>
</evidence>
<accession>A0ABW7AK51</accession>
<proteinExistence type="predicted"/>
<dbReference type="Gene3D" id="1.10.1040.10">
    <property type="entry name" value="N-(1-d-carboxylethyl)-l-norvaline Dehydrogenase, domain 2"/>
    <property type="match status" value="1"/>
</dbReference>
<dbReference type="RefSeq" id="WP_393169484.1">
    <property type="nucleotide sequence ID" value="NZ_JBICRM010000016.1"/>
</dbReference>
<dbReference type="Pfam" id="PF03446">
    <property type="entry name" value="NAD_binding_2"/>
    <property type="match status" value="1"/>
</dbReference>
<dbReference type="InterPro" id="IPR036291">
    <property type="entry name" value="NAD(P)-bd_dom_sf"/>
</dbReference>
<dbReference type="InterPro" id="IPR006115">
    <property type="entry name" value="6PGDH_NADP-bd"/>
</dbReference>